<sequence>MSDDIGPSRIARVVDYIFGRNTLIGIASFMLLIISGYATWHGMRDFIVGVSATPSAPNSSGLSVSNDVLVVVVVVALTFLMWLTLRETFGAKRRLRERLVTFPLYVFLAIWSIGFGYGFWWSLISGEEATRTGLAGLQEDARDASAAVAARLDAVRGQLDNVVTWSESQMTREETSGGSCGVPSGAGKGPLYNARRSVRDSVAALRDGMTKSWLEPVQADVQSLRQAADVLGGATIEERQRNFENKATEIRGLARNIAARSNQLGRSTAAEMRALADSVAVPPGKSGSSCYDPTLAERLRAAADQADQPAELKLREAVFNEGPAGVANAVKNLWGNIGAYTSSAFRYVFSGGKVVTAGHTDQGEPITGRDVIALLATIGIDMGLLAMAILNPPREPPSVRPSGALARQIRDAIDTAVSRAPGADLEWVRRHFVHHNKASYLVIPNLYSCDPENRDEAAKGMAINQLAGVLSDLELVRWPKGGRWWLLQENELKELKREESQASDTDLTEIRKKWAEEQGMAGDELKKYVDKRAVRNHGLFSKAERALQIAGWSEAARNDIEIFKLVNTEGLTPLLMVLNEPRSSTSHGNGDRRPAGDAA</sequence>
<feature type="transmembrane region" description="Helical" evidence="2">
    <location>
        <begin position="60"/>
        <end position="83"/>
    </location>
</feature>
<reference evidence="3 4" key="1">
    <citation type="journal article" date="2013" name="Genome Announc.">
        <title>Genome sequences for three denitrifying bacterial strains isolated from a uranium- and nitrate-contaminated subsurface environment.</title>
        <authorList>
            <person name="Venkatramanan R."/>
            <person name="Prakash O."/>
            <person name="Woyke T."/>
            <person name="Chain P."/>
            <person name="Goodwin L.A."/>
            <person name="Watson D."/>
            <person name="Brooks S."/>
            <person name="Kostka J.E."/>
            <person name="Green S.J."/>
        </authorList>
    </citation>
    <scope>NUCLEOTIDE SEQUENCE [LARGE SCALE GENOMIC DNA]</scope>
    <source>
        <strain evidence="3 4">1NES1</strain>
    </source>
</reference>
<feature type="region of interest" description="Disordered" evidence="1">
    <location>
        <begin position="580"/>
        <end position="599"/>
    </location>
</feature>
<protein>
    <submittedName>
        <fullName evidence="3">Uncharacterized protein</fullName>
    </submittedName>
</protein>
<evidence type="ECO:0000256" key="1">
    <source>
        <dbReference type="SAM" id="MobiDB-lite"/>
    </source>
</evidence>
<name>N0B4X5_9HYPH</name>
<dbReference type="eggNOG" id="ENOG5032T4E">
    <property type="taxonomic scope" value="Bacteria"/>
</dbReference>
<dbReference type="OrthoDB" id="7927735at2"/>
<dbReference type="RefSeq" id="WP_015597319.1">
    <property type="nucleotide sequence ID" value="NC_021172.1"/>
</dbReference>
<feature type="transmembrane region" description="Helical" evidence="2">
    <location>
        <begin position="104"/>
        <end position="123"/>
    </location>
</feature>
<evidence type="ECO:0000313" key="3">
    <source>
        <dbReference type="EMBL" id="AGK57282.1"/>
    </source>
</evidence>
<proteinExistence type="predicted"/>
<keyword evidence="4" id="KW-1185">Reference proteome</keyword>
<keyword evidence="2" id="KW-0472">Membrane</keyword>
<evidence type="ECO:0000313" key="4">
    <source>
        <dbReference type="Proteomes" id="UP000005952"/>
    </source>
</evidence>
<keyword evidence="2" id="KW-1133">Transmembrane helix</keyword>
<gene>
    <name evidence="3" type="ORF">HYPDE_28013</name>
</gene>
<dbReference type="EMBL" id="CP005587">
    <property type="protein sequence ID" value="AGK57282.1"/>
    <property type="molecule type" value="Genomic_DNA"/>
</dbReference>
<dbReference type="HOGENOM" id="CLU_448157_0_0_5"/>
<accession>N0B4X5</accession>
<keyword evidence="2" id="KW-0812">Transmembrane</keyword>
<dbReference type="AlphaFoldDB" id="N0B4X5"/>
<feature type="transmembrane region" description="Helical" evidence="2">
    <location>
        <begin position="21"/>
        <end position="40"/>
    </location>
</feature>
<feature type="compositionally biased region" description="Basic and acidic residues" evidence="1">
    <location>
        <begin position="589"/>
        <end position="599"/>
    </location>
</feature>
<dbReference type="Proteomes" id="UP000005952">
    <property type="component" value="Chromosome"/>
</dbReference>
<evidence type="ECO:0000256" key="2">
    <source>
        <dbReference type="SAM" id="Phobius"/>
    </source>
</evidence>
<dbReference type="KEGG" id="hdt:HYPDE_28013"/>
<organism evidence="3 4">
    <name type="scientific">Hyphomicrobium denitrificans 1NES1</name>
    <dbReference type="NCBI Taxonomy" id="670307"/>
    <lineage>
        <taxon>Bacteria</taxon>
        <taxon>Pseudomonadati</taxon>
        <taxon>Pseudomonadota</taxon>
        <taxon>Alphaproteobacteria</taxon>
        <taxon>Hyphomicrobiales</taxon>
        <taxon>Hyphomicrobiaceae</taxon>
        <taxon>Hyphomicrobium</taxon>
    </lineage>
</organism>